<name>A0ACB9M335_9MYRT</name>
<proteinExistence type="predicted"/>
<accession>A0ACB9M335</accession>
<protein>
    <submittedName>
        <fullName evidence="1">Uncharacterized protein</fullName>
    </submittedName>
</protein>
<comment type="caution">
    <text evidence="1">The sequence shown here is derived from an EMBL/GenBank/DDBJ whole genome shotgun (WGS) entry which is preliminary data.</text>
</comment>
<evidence type="ECO:0000313" key="1">
    <source>
        <dbReference type="EMBL" id="KAI4318599.1"/>
    </source>
</evidence>
<sequence>MNVDSEPGIEKKVCVTGAAGYLASLLIKRLLLSGKREESCSFVEGAKERLQLVKADLMDEGSFDNAVMGCSGMFHMGSPVLNPSFDPKPETVEPAIQGSLNVLRSCKKNPHLRRVMLTSSSSTVRVREDLDLNVPLDETSWSSVELSCHPSLCSTASDFLGLLKGETKKFQWHRRMGYVHIDDVALCHILVSEKDDDQGRYLCSTALMDNDELVSFLSARYTLLPIPTRFEPMNRPCYEFDTSMVRSLGFEFKPIEQMFDNCVTSLVNQGYISSSPI</sequence>
<gene>
    <name evidence="1" type="ORF">MLD38_032280</name>
</gene>
<organism evidence="1 2">
    <name type="scientific">Melastoma candidum</name>
    <dbReference type="NCBI Taxonomy" id="119954"/>
    <lineage>
        <taxon>Eukaryota</taxon>
        <taxon>Viridiplantae</taxon>
        <taxon>Streptophyta</taxon>
        <taxon>Embryophyta</taxon>
        <taxon>Tracheophyta</taxon>
        <taxon>Spermatophyta</taxon>
        <taxon>Magnoliopsida</taxon>
        <taxon>eudicotyledons</taxon>
        <taxon>Gunneridae</taxon>
        <taxon>Pentapetalae</taxon>
        <taxon>rosids</taxon>
        <taxon>malvids</taxon>
        <taxon>Myrtales</taxon>
        <taxon>Melastomataceae</taxon>
        <taxon>Melastomatoideae</taxon>
        <taxon>Melastomateae</taxon>
        <taxon>Melastoma</taxon>
    </lineage>
</organism>
<evidence type="ECO:0000313" key="2">
    <source>
        <dbReference type="Proteomes" id="UP001057402"/>
    </source>
</evidence>
<keyword evidence="2" id="KW-1185">Reference proteome</keyword>
<dbReference type="Proteomes" id="UP001057402">
    <property type="component" value="Chromosome 10"/>
</dbReference>
<dbReference type="EMBL" id="CM042889">
    <property type="protein sequence ID" value="KAI4318599.1"/>
    <property type="molecule type" value="Genomic_DNA"/>
</dbReference>
<reference evidence="2" key="1">
    <citation type="journal article" date="2023" name="Front. Plant Sci.">
        <title>Chromosomal-level genome assembly of Melastoma candidum provides insights into trichome evolution.</title>
        <authorList>
            <person name="Zhong Y."/>
            <person name="Wu W."/>
            <person name="Sun C."/>
            <person name="Zou P."/>
            <person name="Liu Y."/>
            <person name="Dai S."/>
            <person name="Zhou R."/>
        </authorList>
    </citation>
    <scope>NUCLEOTIDE SEQUENCE [LARGE SCALE GENOMIC DNA]</scope>
</reference>